<evidence type="ECO:0000313" key="2">
    <source>
        <dbReference type="Proteomes" id="UP000253090"/>
    </source>
</evidence>
<dbReference type="AlphaFoldDB" id="A0A369BDI7"/>
<gene>
    <name evidence="1" type="ORF">DFP94_10483</name>
</gene>
<comment type="caution">
    <text evidence="1">The sequence shown here is derived from an EMBL/GenBank/DDBJ whole genome shotgun (WGS) entry which is preliminary data.</text>
</comment>
<name>A0A369BDI7_9BACL</name>
<keyword evidence="2" id="KW-1185">Reference proteome</keyword>
<organism evidence="1 2">
    <name type="scientific">Fontibacillus phaseoli</name>
    <dbReference type="NCBI Taxonomy" id="1416533"/>
    <lineage>
        <taxon>Bacteria</taxon>
        <taxon>Bacillati</taxon>
        <taxon>Bacillota</taxon>
        <taxon>Bacilli</taxon>
        <taxon>Bacillales</taxon>
        <taxon>Paenibacillaceae</taxon>
        <taxon>Fontibacillus</taxon>
    </lineage>
</organism>
<reference evidence="1 2" key="1">
    <citation type="submission" date="2018-07" db="EMBL/GenBank/DDBJ databases">
        <title>Genomic Encyclopedia of Type Strains, Phase III (KMG-III): the genomes of soil and plant-associated and newly described type strains.</title>
        <authorList>
            <person name="Whitman W."/>
        </authorList>
    </citation>
    <scope>NUCLEOTIDE SEQUENCE [LARGE SCALE GENOMIC DNA]</scope>
    <source>
        <strain evidence="1 2">CECT 8333</strain>
    </source>
</reference>
<dbReference type="OrthoDB" id="2889126at2"/>
<protein>
    <submittedName>
        <fullName evidence="1">Uncharacterized protein</fullName>
    </submittedName>
</protein>
<sequence>MIPFEKTLPYDIIMGDVYVQECPFCGKNNILLPIKPRDITNAHEGIKKLLVFPCCGNKVTILDSDADYLLTDTTLRK</sequence>
<dbReference type="RefSeq" id="WP_114496894.1">
    <property type="nucleotide sequence ID" value="NZ_QPJW01000004.1"/>
</dbReference>
<evidence type="ECO:0000313" key="1">
    <source>
        <dbReference type="EMBL" id="RCX19632.1"/>
    </source>
</evidence>
<dbReference type="Proteomes" id="UP000253090">
    <property type="component" value="Unassembled WGS sequence"/>
</dbReference>
<accession>A0A369BDI7</accession>
<proteinExistence type="predicted"/>
<dbReference type="EMBL" id="QPJW01000004">
    <property type="protein sequence ID" value="RCX19632.1"/>
    <property type="molecule type" value="Genomic_DNA"/>
</dbReference>